<dbReference type="InterPro" id="IPR025345">
    <property type="entry name" value="DUF4249"/>
</dbReference>
<protein>
    <recommendedName>
        <fullName evidence="3">DUF4249 domain-containing protein</fullName>
    </recommendedName>
</protein>
<dbReference type="Pfam" id="PF14054">
    <property type="entry name" value="DUF4249"/>
    <property type="match status" value="1"/>
</dbReference>
<proteinExistence type="predicted"/>
<evidence type="ECO:0008006" key="3">
    <source>
        <dbReference type="Google" id="ProtNLM"/>
    </source>
</evidence>
<evidence type="ECO:0000313" key="2">
    <source>
        <dbReference type="Proteomes" id="UP000184233"/>
    </source>
</evidence>
<name>A0A1M3KYP2_9BACT</name>
<accession>A0A1M3KYP2</accession>
<sequence>MHILRQIISLARNGIRRIPNGSLDAAARVMSMSTEIRALALIAALFIVPWLTGCEQVITIDIPYREQLVINTFIGQDDTTRIQIQRTLPTGVQPTFDNSIVFGGRITLSWNGQTVTLTEDRTTGFHMLESVSLPDHVPISIDVQAGSMRASSVTTIPSPVDLVSVEAVDTTFGSMRGKRIVARLRLQPSTVAWMTTKSTARYIEPVPTTPFLVDDNDLADTTGQQPGGIVELRSRSIYTNVSISGPDSLDVSIWVAERPFLDFVESKEEGFNPFGFSGRNPKFNVTGDAIGAFFGARKVTKRIRIKD</sequence>
<dbReference type="Proteomes" id="UP000184233">
    <property type="component" value="Unassembled WGS sequence"/>
</dbReference>
<gene>
    <name evidence="1" type="ORF">BGO89_06455</name>
</gene>
<organism evidence="1 2">
    <name type="scientific">Candidatus Kapaibacterium thiocyanatum</name>
    <dbReference type="NCBI Taxonomy" id="1895771"/>
    <lineage>
        <taxon>Bacteria</taxon>
        <taxon>Pseudomonadati</taxon>
        <taxon>Candidatus Kapaibacteriota</taxon>
        <taxon>Candidatus Kapaibacteriia</taxon>
        <taxon>Candidatus Kapaibacteriales</taxon>
        <taxon>Candidatus Kapaibacteriaceae</taxon>
        <taxon>Candidatus Kapaibacterium</taxon>
    </lineage>
</organism>
<dbReference type="AlphaFoldDB" id="A0A1M3KYP2"/>
<evidence type="ECO:0000313" key="1">
    <source>
        <dbReference type="EMBL" id="OJX57611.1"/>
    </source>
</evidence>
<dbReference type="STRING" id="1895771.BGO89_06455"/>
<reference evidence="1 2" key="1">
    <citation type="submission" date="2016-09" db="EMBL/GenBank/DDBJ databases">
        <title>Genome-resolved meta-omics ties microbial dynamics to process performance in biotechnology for thiocyanate degradation.</title>
        <authorList>
            <person name="Kantor R.S."/>
            <person name="Huddy R.J."/>
            <person name="Iyer R."/>
            <person name="Thomas B.C."/>
            <person name="Brown C.T."/>
            <person name="Anantharaman K."/>
            <person name="Tringe S."/>
            <person name="Hettich R.L."/>
            <person name="Harrison S.T."/>
            <person name="Banfield J.F."/>
        </authorList>
    </citation>
    <scope>NUCLEOTIDE SEQUENCE [LARGE SCALE GENOMIC DNA]</scope>
    <source>
        <strain evidence="1">59-99</strain>
    </source>
</reference>
<dbReference type="EMBL" id="MKVH01000021">
    <property type="protein sequence ID" value="OJX57611.1"/>
    <property type="molecule type" value="Genomic_DNA"/>
</dbReference>
<comment type="caution">
    <text evidence="1">The sequence shown here is derived from an EMBL/GenBank/DDBJ whole genome shotgun (WGS) entry which is preliminary data.</text>
</comment>